<evidence type="ECO:0000256" key="3">
    <source>
        <dbReference type="ARBA" id="ARBA00012438"/>
    </source>
</evidence>
<evidence type="ECO:0000313" key="16">
    <source>
        <dbReference type="EMBL" id="KAG2181200.1"/>
    </source>
</evidence>
<evidence type="ECO:0000256" key="7">
    <source>
        <dbReference type="ARBA" id="ARBA00022777"/>
    </source>
</evidence>
<dbReference type="CDD" id="cd00082">
    <property type="entry name" value="HisKA"/>
    <property type="match status" value="1"/>
</dbReference>
<dbReference type="PANTHER" id="PTHR43047:SF72">
    <property type="entry name" value="OSMOSENSING HISTIDINE PROTEIN KINASE SLN1"/>
    <property type="match status" value="1"/>
</dbReference>
<evidence type="ECO:0000313" key="17">
    <source>
        <dbReference type="Proteomes" id="UP000654370"/>
    </source>
</evidence>
<dbReference type="SMART" id="SM00387">
    <property type="entry name" value="HATPase_c"/>
    <property type="match status" value="1"/>
</dbReference>
<comment type="subcellular location">
    <subcellularLocation>
        <location evidence="2">Membrane</location>
    </subcellularLocation>
</comment>
<keyword evidence="6 12" id="KW-0812">Transmembrane</keyword>
<dbReference type="InterPro" id="IPR006189">
    <property type="entry name" value="CHASE_dom"/>
</dbReference>
<dbReference type="PROSITE" id="PS50109">
    <property type="entry name" value="HIS_KIN"/>
    <property type="match status" value="1"/>
</dbReference>
<dbReference type="InterPro" id="IPR036890">
    <property type="entry name" value="HATPase_C_sf"/>
</dbReference>
<feature type="domain" description="Response regulatory" evidence="14">
    <location>
        <begin position="886"/>
        <end position="1001"/>
    </location>
</feature>
<gene>
    <name evidence="16" type="ORF">INT43_008782</name>
</gene>
<dbReference type="SUPFAM" id="SSF55874">
    <property type="entry name" value="ATPase domain of HSP90 chaperone/DNA topoisomerase II/histidine kinase"/>
    <property type="match status" value="1"/>
</dbReference>
<keyword evidence="7" id="KW-0418">Kinase</keyword>
<dbReference type="SMART" id="SM01079">
    <property type="entry name" value="CHASE"/>
    <property type="match status" value="1"/>
</dbReference>
<accession>A0A8H7PWU7</accession>
<proteinExistence type="predicted"/>
<dbReference type="InterPro" id="IPR001789">
    <property type="entry name" value="Sig_transdc_resp-reg_receiver"/>
</dbReference>
<dbReference type="SUPFAM" id="SSF52172">
    <property type="entry name" value="CheY-like"/>
    <property type="match status" value="1"/>
</dbReference>
<sequence>MPRRFTTNILSSPVILELPSINTTPLSSERENDSIEPEYPVFEADIDDRESYYAPSEKKASQYHADHRVCGVPYHIIAYSVIIIIPFIALAIGLVFYFLLHNKDAIERQISGTLTSINGVSIWFDMTTPEWRTKDQFFAVVDLAMNNTINPWQVRTISFAPAINGSDRAQWEQQNGYNITTLLADNQFAPAPERPYYFPTVWEYPDISIYGGFDINSEPVRSAALKKALSKREVTITPLLQLAGTNETGFCAYYPTYYNYTESKTDFEGAVSGCFNSVRTIAIALRGVKDNLNSFEIRDENGGIAYRTQNVQHETLKYQQLDFNILNETWTIICGNHYQASTVPATTLAIVIIIGLLFALGLFAATQYYRLANREANVQRNNYNRSKHRAQAVLQAVPDPLVILNGEGRVVDCNKQALELFSFENKKRLIGIHLKRMFIDSEQTPIFENNIVKPGLHEIFVKRKDSEEGFIAEANFSYMEDINNDDEGRPFMTQVVLMRDITSKKEAAHQLQQAKSDAEDANQKKSQFLAFVCHELRNPLHVVSGMSDLLSEMLFEEDQVDYLKNIQTSCGHMQSIVNDVLDIAQLSQHELRLSFKPFHLRDLIEEEGRHATRMLSEKSDGTVVPEIKVDDNVPNFVNSDGYRLRQIIENVLDNSVKFTEKGVISMEVSATTDGSECPSMADVQFKFTDTGSGISEEQLREVFMPFSRANISIGNHFGSSGLGLSISHHLVDLLGGTITIDSRVNEGTTVIINLPLAISNEIEYDLYETEIILPRISIVNSTPSGSSKAWSVISNYSAKSGAVKSDDQRSVASTQEPVAGSDSPALIDIGTPQSSFTESLLTPPASLESGRSSSNESGRTSSVRRGGYFGSHDDAPELDIIEEKPVCLVAEDNELCQKIASKLLGRDYVVEIAENGRIAVDTVMASPDRFSIIIMDIIMPEMDGIQATIELRQRGITCPIIAVTANAAEADKNEAMEHGFTDYITKPYKKNLLIHMQAALVAAQRKDSE</sequence>
<dbReference type="PRINTS" id="PR00344">
    <property type="entry name" value="BCTRLSENSOR"/>
</dbReference>
<name>A0A8H7PWU7_MORIS</name>
<dbReference type="InterPro" id="IPR036097">
    <property type="entry name" value="HisK_dim/P_sf"/>
</dbReference>
<dbReference type="InterPro" id="IPR004358">
    <property type="entry name" value="Sig_transdc_His_kin-like_C"/>
</dbReference>
<keyword evidence="17" id="KW-1185">Reference proteome</keyword>
<dbReference type="Gene3D" id="3.30.450.20">
    <property type="entry name" value="PAS domain"/>
    <property type="match status" value="1"/>
</dbReference>
<dbReference type="PROSITE" id="PS50839">
    <property type="entry name" value="CHASE"/>
    <property type="match status" value="1"/>
</dbReference>
<evidence type="ECO:0000256" key="11">
    <source>
        <dbReference type="SAM" id="MobiDB-lite"/>
    </source>
</evidence>
<dbReference type="InterPro" id="IPR000014">
    <property type="entry name" value="PAS"/>
</dbReference>
<dbReference type="OrthoDB" id="60033at2759"/>
<protein>
    <recommendedName>
        <fullName evidence="3">histidine kinase</fullName>
        <ecNumber evidence="3">2.7.13.3</ecNumber>
    </recommendedName>
</protein>
<feature type="domain" description="Histidine kinase" evidence="13">
    <location>
        <begin position="531"/>
        <end position="758"/>
    </location>
</feature>
<keyword evidence="9 12" id="KW-0472">Membrane</keyword>
<feature type="modified residue" description="4-aspartylphosphate" evidence="10">
    <location>
        <position position="936"/>
    </location>
</feature>
<dbReference type="Gene3D" id="3.30.565.10">
    <property type="entry name" value="Histidine kinase-like ATPase, C-terminal domain"/>
    <property type="match status" value="1"/>
</dbReference>
<dbReference type="InterPro" id="IPR042240">
    <property type="entry name" value="CHASE_sf"/>
</dbReference>
<feature type="region of interest" description="Disordered" evidence="11">
    <location>
        <begin position="804"/>
        <end position="870"/>
    </location>
</feature>
<dbReference type="InterPro" id="IPR011006">
    <property type="entry name" value="CheY-like_superfamily"/>
</dbReference>
<dbReference type="Pfam" id="PF02518">
    <property type="entry name" value="HATPase_c"/>
    <property type="match status" value="1"/>
</dbReference>
<feature type="transmembrane region" description="Helical" evidence="12">
    <location>
        <begin position="76"/>
        <end position="100"/>
    </location>
</feature>
<feature type="domain" description="CHASE" evidence="15">
    <location>
        <begin position="154"/>
        <end position="276"/>
    </location>
</feature>
<reference evidence="16" key="1">
    <citation type="submission" date="2020-12" db="EMBL/GenBank/DDBJ databases">
        <title>Metabolic potential, ecology and presence of endohyphal bacteria is reflected in genomic diversity of Mucoromycotina.</title>
        <authorList>
            <person name="Muszewska A."/>
            <person name="Okrasinska A."/>
            <person name="Steczkiewicz K."/>
            <person name="Drgas O."/>
            <person name="Orlowska M."/>
            <person name="Perlinska-Lenart U."/>
            <person name="Aleksandrzak-Piekarczyk T."/>
            <person name="Szatraj K."/>
            <person name="Zielenkiewicz U."/>
            <person name="Pilsyk S."/>
            <person name="Malc E."/>
            <person name="Mieczkowski P."/>
            <person name="Kruszewska J.S."/>
            <person name="Biernat P."/>
            <person name="Pawlowska J."/>
        </authorList>
    </citation>
    <scope>NUCLEOTIDE SEQUENCE</scope>
    <source>
        <strain evidence="16">WA0000067209</strain>
    </source>
</reference>
<dbReference type="Pfam" id="PF13426">
    <property type="entry name" value="PAS_9"/>
    <property type="match status" value="1"/>
</dbReference>
<evidence type="ECO:0000259" key="13">
    <source>
        <dbReference type="PROSITE" id="PS50109"/>
    </source>
</evidence>
<dbReference type="SUPFAM" id="SSF47384">
    <property type="entry name" value="Homodimeric domain of signal transducing histidine kinase"/>
    <property type="match status" value="1"/>
</dbReference>
<dbReference type="SMART" id="SM00448">
    <property type="entry name" value="REC"/>
    <property type="match status" value="1"/>
</dbReference>
<evidence type="ECO:0000256" key="9">
    <source>
        <dbReference type="ARBA" id="ARBA00023136"/>
    </source>
</evidence>
<feature type="compositionally biased region" description="Polar residues" evidence="11">
    <location>
        <begin position="831"/>
        <end position="840"/>
    </location>
</feature>
<dbReference type="GO" id="GO:0005886">
    <property type="term" value="C:plasma membrane"/>
    <property type="evidence" value="ECO:0007669"/>
    <property type="project" value="TreeGrafter"/>
</dbReference>
<dbReference type="PROSITE" id="PS50110">
    <property type="entry name" value="RESPONSE_REGULATORY"/>
    <property type="match status" value="1"/>
</dbReference>
<evidence type="ECO:0000259" key="14">
    <source>
        <dbReference type="PROSITE" id="PS50110"/>
    </source>
</evidence>
<evidence type="ECO:0000256" key="10">
    <source>
        <dbReference type="PROSITE-ProRule" id="PRU00169"/>
    </source>
</evidence>
<feature type="compositionally biased region" description="Low complexity" evidence="11">
    <location>
        <begin position="846"/>
        <end position="861"/>
    </location>
</feature>
<dbReference type="PANTHER" id="PTHR43047">
    <property type="entry name" value="TWO-COMPONENT HISTIDINE PROTEIN KINASE"/>
    <property type="match status" value="1"/>
</dbReference>
<evidence type="ECO:0000259" key="15">
    <source>
        <dbReference type="PROSITE" id="PS50839"/>
    </source>
</evidence>
<dbReference type="Gene3D" id="3.30.450.350">
    <property type="entry name" value="CHASE domain"/>
    <property type="match status" value="1"/>
</dbReference>
<dbReference type="CDD" id="cd17546">
    <property type="entry name" value="REC_hyHK_CKI1_RcsC-like"/>
    <property type="match status" value="1"/>
</dbReference>
<keyword evidence="4 10" id="KW-0597">Phosphoprotein</keyword>
<evidence type="ECO:0000256" key="2">
    <source>
        <dbReference type="ARBA" id="ARBA00004370"/>
    </source>
</evidence>
<dbReference type="SMART" id="SM00388">
    <property type="entry name" value="HisKA"/>
    <property type="match status" value="1"/>
</dbReference>
<evidence type="ECO:0000256" key="4">
    <source>
        <dbReference type="ARBA" id="ARBA00022553"/>
    </source>
</evidence>
<comment type="caution">
    <text evidence="16">The sequence shown here is derived from an EMBL/GenBank/DDBJ whole genome shotgun (WGS) entry which is preliminary data.</text>
</comment>
<dbReference type="GO" id="GO:0009927">
    <property type="term" value="F:histidine phosphotransfer kinase activity"/>
    <property type="evidence" value="ECO:0007669"/>
    <property type="project" value="TreeGrafter"/>
</dbReference>
<dbReference type="EMBL" id="JAEPQZ010000005">
    <property type="protein sequence ID" value="KAG2181200.1"/>
    <property type="molecule type" value="Genomic_DNA"/>
</dbReference>
<dbReference type="EC" id="2.7.13.3" evidence="3"/>
<dbReference type="Pfam" id="PF00072">
    <property type="entry name" value="Response_reg"/>
    <property type="match status" value="1"/>
</dbReference>
<comment type="catalytic activity">
    <reaction evidence="1">
        <text>ATP + protein L-histidine = ADP + protein N-phospho-L-histidine.</text>
        <dbReference type="EC" id="2.7.13.3"/>
    </reaction>
</comment>
<dbReference type="Gene3D" id="3.40.50.2300">
    <property type="match status" value="1"/>
</dbReference>
<dbReference type="AlphaFoldDB" id="A0A8H7PWU7"/>
<evidence type="ECO:0000256" key="12">
    <source>
        <dbReference type="SAM" id="Phobius"/>
    </source>
</evidence>
<dbReference type="Gene3D" id="1.10.287.130">
    <property type="match status" value="1"/>
</dbReference>
<keyword evidence="5" id="KW-0808">Transferase</keyword>
<dbReference type="Proteomes" id="UP000654370">
    <property type="component" value="Unassembled WGS sequence"/>
</dbReference>
<evidence type="ECO:0000256" key="6">
    <source>
        <dbReference type="ARBA" id="ARBA00022692"/>
    </source>
</evidence>
<dbReference type="InterPro" id="IPR003594">
    <property type="entry name" value="HATPase_dom"/>
</dbReference>
<dbReference type="InterPro" id="IPR035965">
    <property type="entry name" value="PAS-like_dom_sf"/>
</dbReference>
<feature type="transmembrane region" description="Helical" evidence="12">
    <location>
        <begin position="348"/>
        <end position="369"/>
    </location>
</feature>
<dbReference type="SMART" id="SM00091">
    <property type="entry name" value="PAS"/>
    <property type="match status" value="1"/>
</dbReference>
<dbReference type="SUPFAM" id="SSF55785">
    <property type="entry name" value="PYP-like sensor domain (PAS domain)"/>
    <property type="match status" value="1"/>
</dbReference>
<evidence type="ECO:0000256" key="8">
    <source>
        <dbReference type="ARBA" id="ARBA00022989"/>
    </source>
</evidence>
<organism evidence="16 17">
    <name type="scientific">Mortierella isabellina</name>
    <name type="common">Filamentous fungus</name>
    <name type="synonym">Umbelopsis isabellina</name>
    <dbReference type="NCBI Taxonomy" id="91625"/>
    <lineage>
        <taxon>Eukaryota</taxon>
        <taxon>Fungi</taxon>
        <taxon>Fungi incertae sedis</taxon>
        <taxon>Mucoromycota</taxon>
        <taxon>Mucoromycotina</taxon>
        <taxon>Umbelopsidomycetes</taxon>
        <taxon>Umbelopsidales</taxon>
        <taxon>Umbelopsidaceae</taxon>
        <taxon>Umbelopsis</taxon>
    </lineage>
</organism>
<dbReference type="InterPro" id="IPR005467">
    <property type="entry name" value="His_kinase_dom"/>
</dbReference>
<dbReference type="Pfam" id="PF03924">
    <property type="entry name" value="CHASE"/>
    <property type="match status" value="1"/>
</dbReference>
<evidence type="ECO:0000256" key="5">
    <source>
        <dbReference type="ARBA" id="ARBA00022679"/>
    </source>
</evidence>
<dbReference type="Pfam" id="PF00512">
    <property type="entry name" value="HisKA"/>
    <property type="match status" value="1"/>
</dbReference>
<keyword evidence="8 12" id="KW-1133">Transmembrane helix</keyword>
<evidence type="ECO:0000256" key="1">
    <source>
        <dbReference type="ARBA" id="ARBA00000085"/>
    </source>
</evidence>
<dbReference type="GO" id="GO:0000155">
    <property type="term" value="F:phosphorelay sensor kinase activity"/>
    <property type="evidence" value="ECO:0007669"/>
    <property type="project" value="InterPro"/>
</dbReference>
<dbReference type="InterPro" id="IPR003661">
    <property type="entry name" value="HisK_dim/P_dom"/>
</dbReference>